<name>A0ACC2DLX8_DIPCM</name>
<evidence type="ECO:0000313" key="1">
    <source>
        <dbReference type="EMBL" id="KAJ7555173.1"/>
    </source>
</evidence>
<proteinExistence type="predicted"/>
<protein>
    <submittedName>
        <fullName evidence="1">Uncharacterized protein</fullName>
    </submittedName>
</protein>
<sequence length="328" mass="36509">MAYLEVISSSGFEKPLKTTEKSYISFSWLVALPIAFLYATLSFWKAEEIPLLKALSWDLLPETVEHLSSWLTTPPFLFLILNLMIMAILVSSGLFSDSSTAASDSSDIVPAANYRVGSSLEDHEDVSSLETAQASLTSTAIVLREEFSTNVVDTPLPSVSTTDRIDIVKADELELTSGIEEFELHGERNYFSGLNDSKQTIERMELNEFALGERLDEAKSSGSVKTKILDDELKSSRCTIFDVADSPLLNNKPRATKFRSSGSKKLETLCNDCKASPSPIKGRVSLDLDDLHERIEAFINKAREQMRQQEQVASTIYSRRYVGSDHGW</sequence>
<keyword evidence="2" id="KW-1185">Reference proteome</keyword>
<evidence type="ECO:0000313" key="2">
    <source>
        <dbReference type="Proteomes" id="UP001162992"/>
    </source>
</evidence>
<reference evidence="2" key="1">
    <citation type="journal article" date="2024" name="Proc. Natl. Acad. Sci. U.S.A.">
        <title>Extraordinary preservation of gene collinearity over three hundred million years revealed in homosporous lycophytes.</title>
        <authorList>
            <person name="Li C."/>
            <person name="Wickell D."/>
            <person name="Kuo L.Y."/>
            <person name="Chen X."/>
            <person name="Nie B."/>
            <person name="Liao X."/>
            <person name="Peng D."/>
            <person name="Ji J."/>
            <person name="Jenkins J."/>
            <person name="Williams M."/>
            <person name="Shu S."/>
            <person name="Plott C."/>
            <person name="Barry K."/>
            <person name="Rajasekar S."/>
            <person name="Grimwood J."/>
            <person name="Han X."/>
            <person name="Sun S."/>
            <person name="Hou Z."/>
            <person name="He W."/>
            <person name="Dai G."/>
            <person name="Sun C."/>
            <person name="Schmutz J."/>
            <person name="Leebens-Mack J.H."/>
            <person name="Li F.W."/>
            <person name="Wang L."/>
        </authorList>
    </citation>
    <scope>NUCLEOTIDE SEQUENCE [LARGE SCALE GENOMIC DNA]</scope>
    <source>
        <strain evidence="2">cv. PW_Plant_1</strain>
    </source>
</reference>
<gene>
    <name evidence="1" type="ORF">O6H91_05G025000</name>
</gene>
<comment type="caution">
    <text evidence="1">The sequence shown here is derived from an EMBL/GenBank/DDBJ whole genome shotgun (WGS) entry which is preliminary data.</text>
</comment>
<organism evidence="1 2">
    <name type="scientific">Diphasiastrum complanatum</name>
    <name type="common">Issler's clubmoss</name>
    <name type="synonym">Lycopodium complanatum</name>
    <dbReference type="NCBI Taxonomy" id="34168"/>
    <lineage>
        <taxon>Eukaryota</taxon>
        <taxon>Viridiplantae</taxon>
        <taxon>Streptophyta</taxon>
        <taxon>Embryophyta</taxon>
        <taxon>Tracheophyta</taxon>
        <taxon>Lycopodiopsida</taxon>
        <taxon>Lycopodiales</taxon>
        <taxon>Lycopodiaceae</taxon>
        <taxon>Lycopodioideae</taxon>
        <taxon>Diphasiastrum</taxon>
    </lineage>
</organism>
<accession>A0ACC2DLX8</accession>
<dbReference type="EMBL" id="CM055096">
    <property type="protein sequence ID" value="KAJ7555173.1"/>
    <property type="molecule type" value="Genomic_DNA"/>
</dbReference>
<dbReference type="Proteomes" id="UP001162992">
    <property type="component" value="Chromosome 5"/>
</dbReference>